<name>A0A3B0WDE1_9ZZZZ</name>
<evidence type="ECO:0000256" key="2">
    <source>
        <dbReference type="ARBA" id="ARBA00007379"/>
    </source>
</evidence>
<evidence type="ECO:0000256" key="7">
    <source>
        <dbReference type="ARBA" id="ARBA00022618"/>
    </source>
</evidence>
<keyword evidence="7" id="KW-0132">Cell division</keyword>
<dbReference type="InterPro" id="IPR040690">
    <property type="entry name" value="FtsX_ECD"/>
</dbReference>
<accession>A0A3B0WDE1</accession>
<dbReference type="AlphaFoldDB" id="A0A3B0WDE1"/>
<evidence type="ECO:0000256" key="10">
    <source>
        <dbReference type="ARBA" id="ARBA00023136"/>
    </source>
</evidence>
<comment type="subcellular location">
    <subcellularLocation>
        <location evidence="1">Cell inner membrane</location>
        <topology evidence="1">Multi-pass membrane protein</topology>
    </subcellularLocation>
</comment>
<dbReference type="NCBIfam" id="TIGR00439">
    <property type="entry name" value="FtsX_Gneg"/>
    <property type="match status" value="1"/>
</dbReference>
<feature type="transmembrane region" description="Helical" evidence="12">
    <location>
        <begin position="203"/>
        <end position="223"/>
    </location>
</feature>
<gene>
    <name evidence="15" type="ORF">MNBD_GAMMA07-1967</name>
</gene>
<dbReference type="InterPro" id="IPR004513">
    <property type="entry name" value="FtsX"/>
</dbReference>
<dbReference type="InterPro" id="IPR047590">
    <property type="entry name" value="FtsX_proteobact-type"/>
</dbReference>
<protein>
    <recommendedName>
        <fullName evidence="4">Cell division protein FtsX</fullName>
    </recommendedName>
</protein>
<dbReference type="PANTHER" id="PTHR47755:SF1">
    <property type="entry name" value="CELL DIVISION PROTEIN FTSX"/>
    <property type="match status" value="1"/>
</dbReference>
<feature type="transmembrane region" description="Helical" evidence="12">
    <location>
        <begin position="256"/>
        <end position="277"/>
    </location>
</feature>
<evidence type="ECO:0000259" key="13">
    <source>
        <dbReference type="Pfam" id="PF02687"/>
    </source>
</evidence>
<dbReference type="Pfam" id="PF02687">
    <property type="entry name" value="FtsX"/>
    <property type="match status" value="1"/>
</dbReference>
<dbReference type="EMBL" id="UOFF01000046">
    <property type="protein sequence ID" value="VAW53875.1"/>
    <property type="molecule type" value="Genomic_DNA"/>
</dbReference>
<evidence type="ECO:0000259" key="14">
    <source>
        <dbReference type="Pfam" id="PF18075"/>
    </source>
</evidence>
<evidence type="ECO:0000256" key="6">
    <source>
        <dbReference type="ARBA" id="ARBA00022519"/>
    </source>
</evidence>
<reference evidence="15" key="1">
    <citation type="submission" date="2018-06" db="EMBL/GenBank/DDBJ databases">
        <authorList>
            <person name="Zhirakovskaya E."/>
        </authorList>
    </citation>
    <scope>NUCLEOTIDE SEQUENCE</scope>
</reference>
<keyword evidence="9 12" id="KW-1133">Transmembrane helix</keyword>
<dbReference type="GO" id="GO:0032153">
    <property type="term" value="C:cell division site"/>
    <property type="evidence" value="ECO:0007669"/>
    <property type="project" value="TreeGrafter"/>
</dbReference>
<evidence type="ECO:0000256" key="4">
    <source>
        <dbReference type="ARBA" id="ARBA00021907"/>
    </source>
</evidence>
<feature type="transmembrane region" description="Helical" evidence="12">
    <location>
        <begin position="297"/>
        <end position="321"/>
    </location>
</feature>
<keyword evidence="10 12" id="KW-0472">Membrane</keyword>
<evidence type="ECO:0000313" key="15">
    <source>
        <dbReference type="EMBL" id="VAW53875.1"/>
    </source>
</evidence>
<keyword evidence="6" id="KW-0997">Cell inner membrane</keyword>
<keyword evidence="11" id="KW-0131">Cell cycle</keyword>
<keyword evidence="8 12" id="KW-0812">Transmembrane</keyword>
<sequence length="331" mass="36641">MVAFLAMTLMKKMLLKGDYNQVAKGNPLKAWATNHVRTLIASLGAMTRQPVSSLMTLSVIAIALALPSGMFVILNNASNISIGWDNSAQISVFLKPSATENQAKQLMERLQQYNDIKQVSLIDKTHALNEFKKTSGFGDAIDALNNNPLPHVLTIQPIVDINQPNKISLLIHRLNQQSEVELAQLDLQWVKRLFAMLNIAQQAIWVIAGLLGIAVLLVIGNTIRLDIQNRRDEIEVTKLIGATNAFIRRPFLYTGLWYGIGGGIFAWILTTLSILQLDNSVSHLATLYNSSFQLKGLSFFEGINLIGFSCLLGLTGSWIAVGRHIREIEPR</sequence>
<evidence type="ECO:0000256" key="3">
    <source>
        <dbReference type="ARBA" id="ARBA00011160"/>
    </source>
</evidence>
<evidence type="ECO:0000256" key="5">
    <source>
        <dbReference type="ARBA" id="ARBA00022475"/>
    </source>
</evidence>
<feature type="domain" description="ABC3 transporter permease C-terminal" evidence="13">
    <location>
        <begin position="206"/>
        <end position="321"/>
    </location>
</feature>
<comment type="subunit">
    <text evidence="3">Forms a membrane-associated complex with FtsE.</text>
</comment>
<evidence type="ECO:0000256" key="8">
    <source>
        <dbReference type="ARBA" id="ARBA00022692"/>
    </source>
</evidence>
<dbReference type="Gene3D" id="3.30.70.3040">
    <property type="match status" value="1"/>
</dbReference>
<comment type="similarity">
    <text evidence="2">Belongs to the ABC-4 integral membrane protein family. FtsX subfamily.</text>
</comment>
<dbReference type="PANTHER" id="PTHR47755">
    <property type="entry name" value="CELL DIVISION PROTEIN FTSX"/>
    <property type="match status" value="1"/>
</dbReference>
<feature type="transmembrane region" description="Helical" evidence="12">
    <location>
        <begin position="54"/>
        <end position="74"/>
    </location>
</feature>
<feature type="domain" description="FtsX extracellular" evidence="14">
    <location>
        <begin position="89"/>
        <end position="181"/>
    </location>
</feature>
<dbReference type="PIRSF" id="PIRSF003097">
    <property type="entry name" value="FtsX"/>
    <property type="match status" value="1"/>
</dbReference>
<evidence type="ECO:0000256" key="11">
    <source>
        <dbReference type="ARBA" id="ARBA00023306"/>
    </source>
</evidence>
<keyword evidence="5" id="KW-1003">Cell membrane</keyword>
<dbReference type="GO" id="GO:0051301">
    <property type="term" value="P:cell division"/>
    <property type="evidence" value="ECO:0007669"/>
    <property type="project" value="UniProtKB-KW"/>
</dbReference>
<evidence type="ECO:0000256" key="12">
    <source>
        <dbReference type="SAM" id="Phobius"/>
    </source>
</evidence>
<dbReference type="GO" id="GO:0005886">
    <property type="term" value="C:plasma membrane"/>
    <property type="evidence" value="ECO:0007669"/>
    <property type="project" value="UniProtKB-SubCell"/>
</dbReference>
<evidence type="ECO:0000256" key="1">
    <source>
        <dbReference type="ARBA" id="ARBA00004429"/>
    </source>
</evidence>
<organism evidence="15">
    <name type="scientific">hydrothermal vent metagenome</name>
    <dbReference type="NCBI Taxonomy" id="652676"/>
    <lineage>
        <taxon>unclassified sequences</taxon>
        <taxon>metagenomes</taxon>
        <taxon>ecological metagenomes</taxon>
    </lineage>
</organism>
<dbReference type="InterPro" id="IPR003838">
    <property type="entry name" value="ABC3_permease_C"/>
</dbReference>
<dbReference type="Pfam" id="PF18075">
    <property type="entry name" value="FtsX_ECD"/>
    <property type="match status" value="1"/>
</dbReference>
<proteinExistence type="inferred from homology"/>
<evidence type="ECO:0000256" key="9">
    <source>
        <dbReference type="ARBA" id="ARBA00022989"/>
    </source>
</evidence>